<dbReference type="SUPFAM" id="SSF116734">
    <property type="entry name" value="DNA methylase specificity domain"/>
    <property type="match status" value="2"/>
</dbReference>
<gene>
    <name evidence="3" type="ORF">DFR70_12860</name>
</gene>
<dbReference type="InterPro" id="IPR052021">
    <property type="entry name" value="Type-I_RS_S_subunit"/>
</dbReference>
<comment type="caution">
    <text evidence="3">The sequence shown here is derived from an EMBL/GenBank/DDBJ whole genome shotgun (WGS) entry which is preliminary data.</text>
</comment>
<reference evidence="3 4" key="1">
    <citation type="submission" date="2018-05" db="EMBL/GenBank/DDBJ databases">
        <title>Genomic Encyclopedia of Type Strains, Phase IV (KMG-IV): sequencing the most valuable type-strain genomes for metagenomic binning, comparative biology and taxonomic classification.</title>
        <authorList>
            <person name="Goeker M."/>
        </authorList>
    </citation>
    <scope>NUCLEOTIDE SEQUENCE [LARGE SCALE GENOMIC DNA]</scope>
    <source>
        <strain evidence="3 4">DSM 44704</strain>
    </source>
</reference>
<keyword evidence="4" id="KW-1185">Reference proteome</keyword>
<proteinExistence type="predicted"/>
<dbReference type="GO" id="GO:0009307">
    <property type="term" value="P:DNA restriction-modification system"/>
    <property type="evidence" value="ECO:0007669"/>
    <property type="project" value="UniProtKB-KW"/>
</dbReference>
<evidence type="ECO:0000256" key="1">
    <source>
        <dbReference type="ARBA" id="ARBA00022747"/>
    </source>
</evidence>
<keyword evidence="1" id="KW-0680">Restriction system</keyword>
<sequence length="296" mass="32682">MVLIRPNSNVLNFRFLRYWLNSSYVRDFIEGMREGSGAPRINMPTIRELLTPLPPIGEQNSVARLLGALDDKIAVNERIAATADELVLAIASSERWEARIPLGEICTLRKDQISPAEISEPQVDHYSLPAFDSQKRPERTSPGTIKSGKFLVATPAVLFSKLNPEIPRVWNVTPANAVPALASTEFLVLTPRGDVSTHELWAVTAQQDFREVVAARVTGTSKSHQRVRPTDVLAAEVVDPRRFGAVQQQINSLALSALAARKESVVLASLRDTLLPQITSGRLRVKEAEMIIEDHA</sequence>
<keyword evidence="2" id="KW-0238">DNA-binding</keyword>
<dbReference type="Proteomes" id="UP000247569">
    <property type="component" value="Unassembled WGS sequence"/>
</dbReference>
<name>A0A318K0U1_9NOCA</name>
<dbReference type="PANTHER" id="PTHR30408:SF12">
    <property type="entry name" value="TYPE I RESTRICTION ENZYME MJAVIII SPECIFICITY SUBUNIT"/>
    <property type="match status" value="1"/>
</dbReference>
<dbReference type="AlphaFoldDB" id="A0A318K0U1"/>
<evidence type="ECO:0000313" key="3">
    <source>
        <dbReference type="EMBL" id="PXX53347.1"/>
    </source>
</evidence>
<evidence type="ECO:0000256" key="2">
    <source>
        <dbReference type="ARBA" id="ARBA00023125"/>
    </source>
</evidence>
<protein>
    <submittedName>
        <fullName evidence="3">Type I restriction enzyme S subunit</fullName>
    </submittedName>
</protein>
<dbReference type="PANTHER" id="PTHR30408">
    <property type="entry name" value="TYPE-1 RESTRICTION ENZYME ECOKI SPECIFICITY PROTEIN"/>
    <property type="match status" value="1"/>
</dbReference>
<dbReference type="EMBL" id="QJKF01000028">
    <property type="protein sequence ID" value="PXX53347.1"/>
    <property type="molecule type" value="Genomic_DNA"/>
</dbReference>
<dbReference type="GO" id="GO:0003677">
    <property type="term" value="F:DNA binding"/>
    <property type="evidence" value="ECO:0007669"/>
    <property type="project" value="UniProtKB-KW"/>
</dbReference>
<evidence type="ECO:0000313" key="4">
    <source>
        <dbReference type="Proteomes" id="UP000247569"/>
    </source>
</evidence>
<organism evidence="3 4">
    <name type="scientific">Nocardia tenerifensis</name>
    <dbReference type="NCBI Taxonomy" id="228006"/>
    <lineage>
        <taxon>Bacteria</taxon>
        <taxon>Bacillati</taxon>
        <taxon>Actinomycetota</taxon>
        <taxon>Actinomycetes</taxon>
        <taxon>Mycobacteriales</taxon>
        <taxon>Nocardiaceae</taxon>
        <taxon>Nocardia</taxon>
    </lineage>
</organism>
<dbReference type="Gene3D" id="3.90.220.20">
    <property type="entry name" value="DNA methylase specificity domains"/>
    <property type="match status" value="2"/>
</dbReference>
<accession>A0A318K0U1</accession>
<dbReference type="InterPro" id="IPR044946">
    <property type="entry name" value="Restrct_endonuc_typeI_TRD_sf"/>
</dbReference>